<dbReference type="Proteomes" id="UP000468943">
    <property type="component" value="Unassembled WGS sequence"/>
</dbReference>
<dbReference type="AlphaFoldDB" id="A0A6I4SI91"/>
<comment type="caution">
    <text evidence="1">The sequence shown here is derived from an EMBL/GenBank/DDBJ whole genome shotgun (WGS) entry which is preliminary data.</text>
</comment>
<dbReference type="RefSeq" id="WP_160596625.1">
    <property type="nucleotide sequence ID" value="NZ_WTYS01000001.1"/>
</dbReference>
<dbReference type="EMBL" id="WTYS01000001">
    <property type="protein sequence ID" value="MXO55283.1"/>
    <property type="molecule type" value="Genomic_DNA"/>
</dbReference>
<organism evidence="1 2">
    <name type="scientific">Pontixanthobacter gangjinensis</name>
    <dbReference type="NCBI Taxonomy" id="1028742"/>
    <lineage>
        <taxon>Bacteria</taxon>
        <taxon>Pseudomonadati</taxon>
        <taxon>Pseudomonadota</taxon>
        <taxon>Alphaproteobacteria</taxon>
        <taxon>Sphingomonadales</taxon>
        <taxon>Erythrobacteraceae</taxon>
        <taxon>Pontixanthobacter</taxon>
    </lineage>
</organism>
<gene>
    <name evidence="1" type="ORF">GRI36_00155</name>
</gene>
<name>A0A6I4SI91_9SPHN</name>
<accession>A0A6I4SI91</accession>
<evidence type="ECO:0000313" key="2">
    <source>
        <dbReference type="Proteomes" id="UP000468943"/>
    </source>
</evidence>
<dbReference type="OrthoDB" id="494216at2"/>
<evidence type="ECO:0000313" key="1">
    <source>
        <dbReference type="EMBL" id="MXO55283.1"/>
    </source>
</evidence>
<protein>
    <submittedName>
        <fullName evidence="1">Uncharacterized protein</fullName>
    </submittedName>
</protein>
<keyword evidence="2" id="KW-1185">Reference proteome</keyword>
<proteinExistence type="predicted"/>
<sequence>MLTSEDYHLLIDRFDRSAARLRLIDADAVVERYLDPEHAVFPAEHMGDRLRELLAADDARRFSTHEVRKGVAARVIGSAIGGSRLWADEWHHLAGYFGGGTALRPPAEDAWDEAADLSRALFILQGHAIDQEELRWSRELATAQAAGRLKVAGVGVTMTGPELTMPPAALEQATALIHRHFGLLGFVDVISNLFPKMRDAGLCIDRMYVAGRRPEVMRTVPSTPWNLLLQLAARSSALGTLPRRDPARGVELDTAVLLATDLTTVLEVEPHGYQAIMERRPERMIPMLQELALFDALFSFRQWPLRHTPFILSAFYNGVDDAAMRQAAGWGLADAMALVEAVEAVAKEDPAVFRQSDLVSAGANAATLPSLLADMAWQAGTMNAEMISPLGQSDLMFRPLVAVADGQWTQIASSLAAPAFYEAIQVRVREALSKSAVAELSGNGTERVVSALFARAGLTPFVEGRKYDMGGGDDGECDLVFADDERILFVEAKAKPVSRLTQAGVGHAALLDFAGGMLAAQLQGIGHERVLCSHGRIDFEGGASLPLAGRSVYRLSVTLLDHAGLHDRLLVRGMLRLFLGSEFDTVDGVDQRTRKQVSKLNTTLRKAAADLTVLDGMGFGENSLHRGGSVNAGQLAIVLEDAKATRPVSLLAEVVARIAPPHTYGLFNPLSEYLLWRESPAGLI</sequence>
<reference evidence="1 2" key="1">
    <citation type="submission" date="2019-12" db="EMBL/GenBank/DDBJ databases">
        <title>Genomic-based taxomic classification of the family Erythrobacteraceae.</title>
        <authorList>
            <person name="Xu L."/>
        </authorList>
    </citation>
    <scope>NUCLEOTIDE SEQUENCE [LARGE SCALE GENOMIC DNA]</scope>
    <source>
        <strain evidence="1 2">JCM 17802</strain>
    </source>
</reference>